<dbReference type="PANTHER" id="PTHR43827">
    <property type="entry name" value="2,5-DIKETO-D-GLUCONIC ACID REDUCTASE"/>
    <property type="match status" value="1"/>
</dbReference>
<accession>A0A1H1NK23</accession>
<dbReference type="InterPro" id="IPR020471">
    <property type="entry name" value="AKR"/>
</dbReference>
<dbReference type="GO" id="GO:0016491">
    <property type="term" value="F:oxidoreductase activity"/>
    <property type="evidence" value="ECO:0007669"/>
    <property type="project" value="InterPro"/>
</dbReference>
<feature type="domain" description="NADP-dependent oxidoreductase" evidence="1">
    <location>
        <begin position="4"/>
        <end position="176"/>
    </location>
</feature>
<dbReference type="OrthoDB" id="9804790at2"/>
<name>A0A1H1NK23_BRESA</name>
<dbReference type="InterPro" id="IPR023210">
    <property type="entry name" value="NADP_OxRdtase_dom"/>
</dbReference>
<dbReference type="PROSITE" id="PS00798">
    <property type="entry name" value="ALDOKETO_REDUCTASE_1"/>
    <property type="match status" value="1"/>
</dbReference>
<proteinExistence type="predicted"/>
<dbReference type="SUPFAM" id="SSF51430">
    <property type="entry name" value="NAD(P)-linked oxidoreductase"/>
    <property type="match status" value="1"/>
</dbReference>
<dbReference type="Pfam" id="PF00248">
    <property type="entry name" value="Aldo_ket_red"/>
    <property type="match status" value="1"/>
</dbReference>
<dbReference type="PROSITE" id="PS00062">
    <property type="entry name" value="ALDOKETO_REDUCTASE_2"/>
    <property type="match status" value="1"/>
</dbReference>
<dbReference type="CDD" id="cd19071">
    <property type="entry name" value="AKR_AKR1-5-like"/>
    <property type="match status" value="1"/>
</dbReference>
<dbReference type="STRING" id="629680.SAMN04489751_0973"/>
<keyword evidence="3" id="KW-1185">Reference proteome</keyword>
<dbReference type="PRINTS" id="PR00069">
    <property type="entry name" value="ALDKETRDTASE"/>
</dbReference>
<evidence type="ECO:0000259" key="1">
    <source>
        <dbReference type="Pfam" id="PF00248"/>
    </source>
</evidence>
<organism evidence="2 3">
    <name type="scientific">Brevibacterium sandarakinum</name>
    <dbReference type="NCBI Taxonomy" id="629680"/>
    <lineage>
        <taxon>Bacteria</taxon>
        <taxon>Bacillati</taxon>
        <taxon>Actinomycetota</taxon>
        <taxon>Actinomycetes</taxon>
        <taxon>Micrococcales</taxon>
        <taxon>Brevibacteriaceae</taxon>
        <taxon>Brevibacterium</taxon>
    </lineage>
</organism>
<sequence>MIPRLGFGTWGLTTEAELMVDSALKLGYRLIDTASAYANEREVGKALATSGVPRWQLTICTKFPVEFAGKEWEVLDFSLVSLQLEYLDVWLLHAPMPARELVRTLEVMREARAVGHVRRLGVSNFSIQQLDWVKRSLGFYPDLNQSFFPLGSTLSTTIDSHRRRGIVPMAHSPFHEQNRLLTAHSEPKVHETILSAYLRAEVPVVFGSRSPAHLATNLEVFRRLTKSR</sequence>
<protein>
    <submittedName>
        <fullName evidence="2">Aldo/keto reductase</fullName>
    </submittedName>
</protein>
<dbReference type="PANTHER" id="PTHR43827:SF14">
    <property type="entry name" value="NADP-DEPENDENT OXIDOREDUCTASE DOMAIN-CONTAINING PROTEIN"/>
    <property type="match status" value="1"/>
</dbReference>
<dbReference type="Gene3D" id="3.20.20.100">
    <property type="entry name" value="NADP-dependent oxidoreductase domain"/>
    <property type="match status" value="1"/>
</dbReference>
<dbReference type="Proteomes" id="UP000199700">
    <property type="component" value="Chromosome"/>
</dbReference>
<dbReference type="AlphaFoldDB" id="A0A1H1NK23"/>
<reference evidence="2" key="1">
    <citation type="submission" date="2016-10" db="EMBL/GenBank/DDBJ databases">
        <authorList>
            <person name="Varghese N."/>
            <person name="Submissions S."/>
        </authorList>
    </citation>
    <scope>NUCLEOTIDE SEQUENCE [LARGE SCALE GENOMIC DNA]</scope>
    <source>
        <strain evidence="2">DSM 22082</strain>
    </source>
</reference>
<dbReference type="InterPro" id="IPR036812">
    <property type="entry name" value="NAD(P)_OxRdtase_dom_sf"/>
</dbReference>
<evidence type="ECO:0000313" key="3">
    <source>
        <dbReference type="Proteomes" id="UP000199700"/>
    </source>
</evidence>
<dbReference type="InterPro" id="IPR018170">
    <property type="entry name" value="Aldo/ket_reductase_CS"/>
</dbReference>
<dbReference type="EMBL" id="LT629739">
    <property type="protein sequence ID" value="SDR99223.1"/>
    <property type="molecule type" value="Genomic_DNA"/>
</dbReference>
<gene>
    <name evidence="2" type="ORF">SAMN04489751_0973</name>
</gene>
<dbReference type="RefSeq" id="WP_092103650.1">
    <property type="nucleotide sequence ID" value="NZ_LT629739.1"/>
</dbReference>
<evidence type="ECO:0000313" key="2">
    <source>
        <dbReference type="EMBL" id="SDR99223.1"/>
    </source>
</evidence>